<dbReference type="OrthoDB" id="3784217at2759"/>
<proteinExistence type="predicted"/>
<evidence type="ECO:0000313" key="2">
    <source>
        <dbReference type="Proteomes" id="UP000016936"/>
    </source>
</evidence>
<dbReference type="OMA" id="PTERWER"/>
<accession>M2UN40</accession>
<dbReference type="HOGENOM" id="CLU_1524881_0_0_1"/>
<sequence length="179" mass="20222">MPRDAVADRAMYHRIQTLFHNLLTIKSSLNARLHLHNLIQNSSFYCLTCSPSPSSTSNIPGTCGPSCALLRPPSSTGFIASSSSTAASNLDAIQSDFETYYDILKQIYRRGRDVTDAEAAGWERQVEEMRAWSETPTERWEREGWEVWRRRERWVRGFFGREWEGGGRKGDGGVEVGGC</sequence>
<dbReference type="EMBL" id="KB445579">
    <property type="protein sequence ID" value="EMD89327.1"/>
    <property type="molecule type" value="Genomic_DNA"/>
</dbReference>
<dbReference type="Proteomes" id="UP000016936">
    <property type="component" value="Unassembled WGS sequence"/>
</dbReference>
<organism evidence="1 2">
    <name type="scientific">Cochliobolus heterostrophus (strain C5 / ATCC 48332 / race O)</name>
    <name type="common">Southern corn leaf blight fungus</name>
    <name type="synonym">Bipolaris maydis</name>
    <dbReference type="NCBI Taxonomy" id="701091"/>
    <lineage>
        <taxon>Eukaryota</taxon>
        <taxon>Fungi</taxon>
        <taxon>Dikarya</taxon>
        <taxon>Ascomycota</taxon>
        <taxon>Pezizomycotina</taxon>
        <taxon>Dothideomycetes</taxon>
        <taxon>Pleosporomycetidae</taxon>
        <taxon>Pleosporales</taxon>
        <taxon>Pleosporineae</taxon>
        <taxon>Pleosporaceae</taxon>
        <taxon>Bipolaris</taxon>
    </lineage>
</organism>
<protein>
    <submittedName>
        <fullName evidence="1">Uncharacterized protein</fullName>
    </submittedName>
</protein>
<keyword evidence="2" id="KW-1185">Reference proteome</keyword>
<evidence type="ECO:0000313" key="1">
    <source>
        <dbReference type="EMBL" id="EMD89327.1"/>
    </source>
</evidence>
<reference evidence="2" key="2">
    <citation type="journal article" date="2013" name="PLoS Genet.">
        <title>Comparative genome structure, secondary metabolite, and effector coding capacity across Cochliobolus pathogens.</title>
        <authorList>
            <person name="Condon B.J."/>
            <person name="Leng Y."/>
            <person name="Wu D."/>
            <person name="Bushley K.E."/>
            <person name="Ohm R.A."/>
            <person name="Otillar R."/>
            <person name="Martin J."/>
            <person name="Schackwitz W."/>
            <person name="Grimwood J."/>
            <person name="MohdZainudin N."/>
            <person name="Xue C."/>
            <person name="Wang R."/>
            <person name="Manning V.A."/>
            <person name="Dhillon B."/>
            <person name="Tu Z.J."/>
            <person name="Steffenson B.J."/>
            <person name="Salamov A."/>
            <person name="Sun H."/>
            <person name="Lowry S."/>
            <person name="LaButti K."/>
            <person name="Han J."/>
            <person name="Copeland A."/>
            <person name="Lindquist E."/>
            <person name="Barry K."/>
            <person name="Schmutz J."/>
            <person name="Baker S.E."/>
            <person name="Ciuffetti L.M."/>
            <person name="Grigoriev I.V."/>
            <person name="Zhong S."/>
            <person name="Turgeon B.G."/>
        </authorList>
    </citation>
    <scope>NUCLEOTIDE SEQUENCE [LARGE SCALE GENOMIC DNA]</scope>
    <source>
        <strain evidence="2">C5 / ATCC 48332 / race O</strain>
    </source>
</reference>
<gene>
    <name evidence="1" type="ORF">COCHEDRAFT_1107840</name>
</gene>
<reference evidence="1 2" key="1">
    <citation type="journal article" date="2012" name="PLoS Pathog.">
        <title>Diverse lifestyles and strategies of plant pathogenesis encoded in the genomes of eighteen Dothideomycetes fungi.</title>
        <authorList>
            <person name="Ohm R.A."/>
            <person name="Feau N."/>
            <person name="Henrissat B."/>
            <person name="Schoch C.L."/>
            <person name="Horwitz B.A."/>
            <person name="Barry K.W."/>
            <person name="Condon B.J."/>
            <person name="Copeland A.C."/>
            <person name="Dhillon B."/>
            <person name="Glaser F."/>
            <person name="Hesse C.N."/>
            <person name="Kosti I."/>
            <person name="LaButti K."/>
            <person name="Lindquist E.A."/>
            <person name="Lucas S."/>
            <person name="Salamov A.A."/>
            <person name="Bradshaw R.E."/>
            <person name="Ciuffetti L."/>
            <person name="Hamelin R.C."/>
            <person name="Kema G.H.J."/>
            <person name="Lawrence C."/>
            <person name="Scott J.A."/>
            <person name="Spatafora J.W."/>
            <person name="Turgeon B.G."/>
            <person name="de Wit P.J.G.M."/>
            <person name="Zhong S."/>
            <person name="Goodwin S.B."/>
            <person name="Grigoriev I.V."/>
        </authorList>
    </citation>
    <scope>NUCLEOTIDE SEQUENCE [LARGE SCALE GENOMIC DNA]</scope>
    <source>
        <strain evidence="2">C5 / ATCC 48332 / race O</strain>
    </source>
</reference>
<dbReference type="AlphaFoldDB" id="M2UN40"/>
<name>M2UN40_COCH5</name>